<feature type="transmembrane region" description="Helical" evidence="8">
    <location>
        <begin position="307"/>
        <end position="329"/>
    </location>
</feature>
<feature type="transmembrane region" description="Helical" evidence="8">
    <location>
        <begin position="185"/>
        <end position="209"/>
    </location>
</feature>
<keyword evidence="5" id="KW-0406">Ion transport</keyword>
<dbReference type="InterPro" id="IPR006153">
    <property type="entry name" value="Cation/H_exchanger_TM"/>
</dbReference>
<dbReference type="GO" id="GO:0016020">
    <property type="term" value="C:membrane"/>
    <property type="evidence" value="ECO:0007669"/>
    <property type="project" value="UniProtKB-SubCell"/>
</dbReference>
<evidence type="ECO:0000256" key="5">
    <source>
        <dbReference type="ARBA" id="ARBA00023065"/>
    </source>
</evidence>
<feature type="transmembrane region" description="Helical" evidence="8">
    <location>
        <begin position="368"/>
        <end position="387"/>
    </location>
</feature>
<feature type="transmembrane region" description="Helical" evidence="8">
    <location>
        <begin position="281"/>
        <end position="300"/>
    </location>
</feature>
<dbReference type="InterPro" id="IPR038770">
    <property type="entry name" value="Na+/solute_symporter_sf"/>
</dbReference>
<feature type="region of interest" description="Disordered" evidence="7">
    <location>
        <begin position="726"/>
        <end position="745"/>
    </location>
</feature>
<feature type="transmembrane region" description="Helical" evidence="8">
    <location>
        <begin position="399"/>
        <end position="421"/>
    </location>
</feature>
<dbReference type="Proteomes" id="UP001153678">
    <property type="component" value="Unassembled WGS sequence"/>
</dbReference>
<evidence type="ECO:0000256" key="3">
    <source>
        <dbReference type="ARBA" id="ARBA00022692"/>
    </source>
</evidence>
<evidence type="ECO:0000259" key="9">
    <source>
        <dbReference type="Pfam" id="PF00999"/>
    </source>
</evidence>
<keyword evidence="2" id="KW-0813">Transport</keyword>
<evidence type="ECO:0000256" key="6">
    <source>
        <dbReference type="ARBA" id="ARBA00023136"/>
    </source>
</evidence>
<evidence type="ECO:0000256" key="4">
    <source>
        <dbReference type="ARBA" id="ARBA00022989"/>
    </source>
</evidence>
<feature type="transmembrane region" description="Helical" evidence="8">
    <location>
        <begin position="335"/>
        <end position="356"/>
    </location>
</feature>
<dbReference type="InterPro" id="IPR050794">
    <property type="entry name" value="CPA2_transporter"/>
</dbReference>
<keyword evidence="3 8" id="KW-0812">Transmembrane</keyword>
<evidence type="ECO:0000256" key="7">
    <source>
        <dbReference type="SAM" id="MobiDB-lite"/>
    </source>
</evidence>
<sequence>MAQEQGGVLTGANPTHYNAAEPITLFIIQVIMIIFFTRILHIVLSRFRQPRVISEIVGGIILGPSVFGRIPNYMDTVFPNESRPHLSLLSNLGLILFLFIIGVELNPKVLMKNARIALTISAAGIILPFALGIAVGYGLYRVMDNDNVSFFSFILFIGVAMSITAFPVLARILSELQLLRTPVGVTALTAGVGDDVAAWVLLALVVSIINATSSLTALYIFLLAIAWVTIVVIVIRPLLLKLIVRTGSNDNGPTVTMMAITLSLVLISSFVTSIIGVHAIFGGFIMGVIIPHEGGFALGITEKIEDLVSVLFLPIYFALSGLKTEIGLLNDGASWGWVVLVIIVAMFGKISGATLAARLNKLTWRESLTIGVFMSCKGLVELIVLNIGLDAGVINAKVFVIMVAMALVTTFVTTPLAVWLYPHEYQRKMEQKRAAQLETQRTPGQESDDTISAKKNRLLVVLNRVEHLPAMMMLVQLLQPLSASMKSVKAQPKTQENEKTAHQSVGEEKATFDLQSSSPMTVHVLRLVELTQRISSVMKFNETEETTLYDPIMNIFRTFGQLNFVKVKANLAVVAQQDFAQQVAEKAEDTDVNLVVIPWGGAGAIIDDPSNPLDEVLEPRVKKVTSPQVAHFIQEIFSEVSLRANVGVFVDRGLGSSPLTTSIDNGGNNITVRVFLPFFGGIDDREALSFVIHLLDHPNVSVTVLRLIKSSEPTEHDVTLKVEGDLEENEEQGSEANQRPSLSHKISSASAHVIRSNVAREASYKSDETLLSKTLKSRTGVVASNARINYTEIASSTPLQTAIERAKEVVDRKDLVVVGRGRHDVTFSHRTEFLDILKNSGGGYGNETRKSLGDIAESFLVGGIAASILVLQAKKSTNSTDEV</sequence>
<accession>A0A9W4X4A7</accession>
<keyword evidence="11" id="KW-1185">Reference proteome</keyword>
<dbReference type="GO" id="GO:0015297">
    <property type="term" value="F:antiporter activity"/>
    <property type="evidence" value="ECO:0007669"/>
    <property type="project" value="InterPro"/>
</dbReference>
<dbReference type="PANTHER" id="PTHR32468">
    <property type="entry name" value="CATION/H + ANTIPORTER"/>
    <property type="match status" value="1"/>
</dbReference>
<evidence type="ECO:0000256" key="1">
    <source>
        <dbReference type="ARBA" id="ARBA00004141"/>
    </source>
</evidence>
<gene>
    <name evidence="10" type="ORF">FWILDA_LOCUS12097</name>
</gene>
<protein>
    <submittedName>
        <fullName evidence="10">14729_t:CDS:1</fullName>
    </submittedName>
</protein>
<keyword evidence="4 8" id="KW-1133">Transmembrane helix</keyword>
<dbReference type="EMBL" id="CAMKVN010003739">
    <property type="protein sequence ID" value="CAI2185479.1"/>
    <property type="molecule type" value="Genomic_DNA"/>
</dbReference>
<comment type="caution">
    <text evidence="10">The sequence shown here is derived from an EMBL/GenBank/DDBJ whole genome shotgun (WGS) entry which is preliminary data.</text>
</comment>
<feature type="domain" description="Cation/H+ exchanger transmembrane" evidence="9">
    <location>
        <begin position="32"/>
        <end position="416"/>
    </location>
</feature>
<keyword evidence="6 8" id="KW-0472">Membrane</keyword>
<feature type="transmembrane region" description="Helical" evidence="8">
    <location>
        <begin position="86"/>
        <end position="105"/>
    </location>
</feature>
<dbReference type="Pfam" id="PF00999">
    <property type="entry name" value="Na_H_Exchanger"/>
    <property type="match status" value="1"/>
</dbReference>
<evidence type="ECO:0000313" key="10">
    <source>
        <dbReference type="EMBL" id="CAI2185479.1"/>
    </source>
</evidence>
<dbReference type="GO" id="GO:1902600">
    <property type="term" value="P:proton transmembrane transport"/>
    <property type="evidence" value="ECO:0007669"/>
    <property type="project" value="InterPro"/>
</dbReference>
<feature type="transmembrane region" description="Helical" evidence="8">
    <location>
        <begin position="23"/>
        <end position="44"/>
    </location>
</feature>
<dbReference type="AlphaFoldDB" id="A0A9W4X4A7"/>
<dbReference type="PANTHER" id="PTHR32468:SF0">
    <property type="entry name" value="K(+)_H(+) ANTIPORTER 1"/>
    <property type="match status" value="1"/>
</dbReference>
<feature type="compositionally biased region" description="Polar residues" evidence="7">
    <location>
        <begin position="734"/>
        <end position="745"/>
    </location>
</feature>
<evidence type="ECO:0000313" key="11">
    <source>
        <dbReference type="Proteomes" id="UP001153678"/>
    </source>
</evidence>
<feature type="transmembrane region" description="Helical" evidence="8">
    <location>
        <begin position="150"/>
        <end position="173"/>
    </location>
</feature>
<dbReference type="Gene3D" id="1.20.1530.20">
    <property type="match status" value="1"/>
</dbReference>
<name>A0A9W4X4A7_9GLOM</name>
<proteinExistence type="predicted"/>
<evidence type="ECO:0000256" key="2">
    <source>
        <dbReference type="ARBA" id="ARBA00022448"/>
    </source>
</evidence>
<evidence type="ECO:0000256" key="8">
    <source>
        <dbReference type="SAM" id="Phobius"/>
    </source>
</evidence>
<feature type="transmembrane region" description="Helical" evidence="8">
    <location>
        <begin position="56"/>
        <end position="74"/>
    </location>
</feature>
<comment type="subcellular location">
    <subcellularLocation>
        <location evidence="1">Membrane</location>
        <topology evidence="1">Multi-pass membrane protein</topology>
    </subcellularLocation>
</comment>
<feature type="transmembrane region" description="Helical" evidence="8">
    <location>
        <begin position="215"/>
        <end position="235"/>
    </location>
</feature>
<feature type="transmembrane region" description="Helical" evidence="8">
    <location>
        <begin position="255"/>
        <end position="275"/>
    </location>
</feature>
<feature type="transmembrane region" description="Helical" evidence="8">
    <location>
        <begin position="117"/>
        <end position="138"/>
    </location>
</feature>
<organism evidence="10 11">
    <name type="scientific">Funneliformis geosporum</name>
    <dbReference type="NCBI Taxonomy" id="1117311"/>
    <lineage>
        <taxon>Eukaryota</taxon>
        <taxon>Fungi</taxon>
        <taxon>Fungi incertae sedis</taxon>
        <taxon>Mucoromycota</taxon>
        <taxon>Glomeromycotina</taxon>
        <taxon>Glomeromycetes</taxon>
        <taxon>Glomerales</taxon>
        <taxon>Glomeraceae</taxon>
        <taxon>Funneliformis</taxon>
    </lineage>
</organism>
<reference evidence="10" key="1">
    <citation type="submission" date="2022-08" db="EMBL/GenBank/DDBJ databases">
        <authorList>
            <person name="Kallberg Y."/>
            <person name="Tangrot J."/>
            <person name="Rosling A."/>
        </authorList>
    </citation>
    <scope>NUCLEOTIDE SEQUENCE</scope>
    <source>
        <strain evidence="10">Wild A</strain>
    </source>
</reference>
<dbReference type="OrthoDB" id="2687058at2759"/>